<dbReference type="Proteomes" id="UP000248646">
    <property type="component" value="Unassembled WGS sequence"/>
</dbReference>
<dbReference type="InterPro" id="IPR037522">
    <property type="entry name" value="HD_GYP_dom"/>
</dbReference>
<dbReference type="CDD" id="cd00077">
    <property type="entry name" value="HDc"/>
    <property type="match status" value="1"/>
</dbReference>
<dbReference type="RefSeq" id="WP_111438047.1">
    <property type="nucleotide sequence ID" value="NZ_QKZI01000001.1"/>
</dbReference>
<name>A0A2W7MK70_9BACI</name>
<gene>
    <name evidence="2" type="ORF">C7437_101508</name>
</gene>
<accession>A0A2W7MK70</accession>
<dbReference type="PANTHER" id="PTHR43155:SF2">
    <property type="entry name" value="CYCLIC DI-GMP PHOSPHODIESTERASE PA4108"/>
    <property type="match status" value="1"/>
</dbReference>
<dbReference type="Gene3D" id="1.10.3210.10">
    <property type="entry name" value="Hypothetical protein af1432"/>
    <property type="match status" value="1"/>
</dbReference>
<dbReference type="PANTHER" id="PTHR43155">
    <property type="entry name" value="CYCLIC DI-GMP PHOSPHODIESTERASE PA4108-RELATED"/>
    <property type="match status" value="1"/>
</dbReference>
<dbReference type="Pfam" id="PF13487">
    <property type="entry name" value="HD_5"/>
    <property type="match status" value="1"/>
</dbReference>
<organism evidence="2 3">
    <name type="scientific">Psychrobacillus insolitus</name>
    <dbReference type="NCBI Taxonomy" id="1461"/>
    <lineage>
        <taxon>Bacteria</taxon>
        <taxon>Bacillati</taxon>
        <taxon>Bacillota</taxon>
        <taxon>Bacilli</taxon>
        <taxon>Bacillales</taxon>
        <taxon>Bacillaceae</taxon>
        <taxon>Psychrobacillus</taxon>
    </lineage>
</organism>
<comment type="caution">
    <text evidence="2">The sequence shown here is derived from an EMBL/GenBank/DDBJ whole genome shotgun (WGS) entry which is preliminary data.</text>
</comment>
<evidence type="ECO:0000259" key="1">
    <source>
        <dbReference type="PROSITE" id="PS51832"/>
    </source>
</evidence>
<dbReference type="SUPFAM" id="SSF109604">
    <property type="entry name" value="HD-domain/PDEase-like"/>
    <property type="match status" value="1"/>
</dbReference>
<protein>
    <submittedName>
        <fullName evidence="2">HD domain-containing protein</fullName>
    </submittedName>
</protein>
<reference evidence="2 3" key="1">
    <citation type="submission" date="2018-06" db="EMBL/GenBank/DDBJ databases">
        <title>Genomic Encyclopedia of Type Strains, Phase IV (KMG-IV): sequencing the most valuable type-strain genomes for metagenomic binning, comparative biology and taxonomic classification.</title>
        <authorList>
            <person name="Goeker M."/>
        </authorList>
    </citation>
    <scope>NUCLEOTIDE SEQUENCE [LARGE SCALE GENOMIC DNA]</scope>
    <source>
        <strain evidence="2 3">DSM 5</strain>
    </source>
</reference>
<evidence type="ECO:0000313" key="3">
    <source>
        <dbReference type="Proteomes" id="UP000248646"/>
    </source>
</evidence>
<dbReference type="OrthoDB" id="9759601at2"/>
<dbReference type="InterPro" id="IPR003607">
    <property type="entry name" value="HD/PDEase_dom"/>
</dbReference>
<dbReference type="EMBL" id="QKZI01000001">
    <property type="protein sequence ID" value="PZX07395.1"/>
    <property type="molecule type" value="Genomic_DNA"/>
</dbReference>
<evidence type="ECO:0000313" key="2">
    <source>
        <dbReference type="EMBL" id="PZX07395.1"/>
    </source>
</evidence>
<dbReference type="PROSITE" id="PS51832">
    <property type="entry name" value="HD_GYP"/>
    <property type="match status" value="1"/>
</dbReference>
<dbReference type="AlphaFoldDB" id="A0A2W7MK70"/>
<keyword evidence="3" id="KW-1185">Reference proteome</keyword>
<proteinExistence type="predicted"/>
<sequence>MFFNQFRRHIKSAYTRDGGFEVLGGTFHEIGKTKLKKELLTKEEFTEEEQNEWEKYPEIWFEMCRQERDLNLLIAHCAYQRCENFNGSGFPRSLREKDIHLFAKIIAVADMFDNLTRPIAGKNSLLPHEAMEIMMRHCYKERYICLSFFRFCTFSL</sequence>
<feature type="domain" description="HD-GYP" evidence="1">
    <location>
        <begin position="1"/>
        <end position="156"/>
    </location>
</feature>